<sequence>MCFILIIKIYSYGNIEKLSSLQTGSNLSGFSFWNSEQPSTYQCPIRGDKWIVITTIHYPTPAIHKFLNLTTPWNLIVIADRKTPSDWLNHLPS</sequence>
<name>A0A816B2H1_ADIRI</name>
<evidence type="ECO:0000313" key="1">
    <source>
        <dbReference type="EMBL" id="CAF1604673.1"/>
    </source>
</evidence>
<keyword evidence="2" id="KW-1185">Reference proteome</keyword>
<dbReference type="Proteomes" id="UP000663828">
    <property type="component" value="Unassembled WGS sequence"/>
</dbReference>
<dbReference type="EMBL" id="CAJNOR010006842">
    <property type="protein sequence ID" value="CAF1604673.1"/>
    <property type="molecule type" value="Genomic_DNA"/>
</dbReference>
<reference evidence="1" key="1">
    <citation type="submission" date="2021-02" db="EMBL/GenBank/DDBJ databases">
        <authorList>
            <person name="Nowell W R."/>
        </authorList>
    </citation>
    <scope>NUCLEOTIDE SEQUENCE</scope>
</reference>
<accession>A0A816B2H1</accession>
<evidence type="ECO:0000313" key="2">
    <source>
        <dbReference type="Proteomes" id="UP000663828"/>
    </source>
</evidence>
<comment type="caution">
    <text evidence="1">The sequence shown here is derived from an EMBL/GenBank/DDBJ whole genome shotgun (WGS) entry which is preliminary data.</text>
</comment>
<dbReference type="AlphaFoldDB" id="A0A816B2H1"/>
<protein>
    <submittedName>
        <fullName evidence="1">Uncharacterized protein</fullName>
    </submittedName>
</protein>
<organism evidence="1 2">
    <name type="scientific">Adineta ricciae</name>
    <name type="common">Rotifer</name>
    <dbReference type="NCBI Taxonomy" id="249248"/>
    <lineage>
        <taxon>Eukaryota</taxon>
        <taxon>Metazoa</taxon>
        <taxon>Spiralia</taxon>
        <taxon>Gnathifera</taxon>
        <taxon>Rotifera</taxon>
        <taxon>Eurotatoria</taxon>
        <taxon>Bdelloidea</taxon>
        <taxon>Adinetida</taxon>
        <taxon>Adinetidae</taxon>
        <taxon>Adineta</taxon>
    </lineage>
</organism>
<proteinExistence type="predicted"/>
<gene>
    <name evidence="1" type="ORF">XAT740_LOCUS48135</name>
</gene>
<feature type="non-terminal residue" evidence="1">
    <location>
        <position position="93"/>
    </location>
</feature>